<evidence type="ECO:0000256" key="7">
    <source>
        <dbReference type="ARBA" id="ARBA00025705"/>
    </source>
</evidence>
<protein>
    <recommendedName>
        <fullName evidence="2">uroporphyrinogen-III C-methyltransferase</fullName>
        <ecNumber evidence="2">2.1.1.107</ecNumber>
    </recommendedName>
</protein>
<dbReference type="InterPro" id="IPR014777">
    <property type="entry name" value="4pyrrole_Mease_sub1"/>
</dbReference>
<dbReference type="Gene3D" id="3.40.1010.10">
    <property type="entry name" value="Cobalt-precorrin-4 Transmethylase, Domain 1"/>
    <property type="match status" value="1"/>
</dbReference>
<dbReference type="AlphaFoldDB" id="A0A7Y9LMW1"/>
<evidence type="ECO:0000256" key="1">
    <source>
        <dbReference type="ARBA" id="ARBA00005879"/>
    </source>
</evidence>
<dbReference type="CDD" id="cd11642">
    <property type="entry name" value="SUMT"/>
    <property type="match status" value="1"/>
</dbReference>
<dbReference type="Gene3D" id="3.30.950.10">
    <property type="entry name" value="Methyltransferase, Cobalt-precorrin-4 Transmethylase, Domain 2"/>
    <property type="match status" value="1"/>
</dbReference>
<dbReference type="InterPro" id="IPR006366">
    <property type="entry name" value="CobA/CysG_C"/>
</dbReference>
<dbReference type="PANTHER" id="PTHR45790">
    <property type="entry name" value="SIROHEME SYNTHASE-RELATED"/>
    <property type="match status" value="1"/>
</dbReference>
<feature type="domain" description="Tetrapyrrole methylase" evidence="8">
    <location>
        <begin position="47"/>
        <end position="260"/>
    </location>
</feature>
<keyword evidence="5" id="KW-0949">S-adenosyl-L-methionine</keyword>
<keyword evidence="4 9" id="KW-0808">Transferase</keyword>
<dbReference type="Pfam" id="PF00590">
    <property type="entry name" value="TP_methylase"/>
    <property type="match status" value="1"/>
</dbReference>
<dbReference type="GO" id="GO:0032259">
    <property type="term" value="P:methylation"/>
    <property type="evidence" value="ECO:0007669"/>
    <property type="project" value="UniProtKB-KW"/>
</dbReference>
<keyword evidence="10" id="KW-1185">Reference proteome</keyword>
<proteinExistence type="inferred from homology"/>
<dbReference type="NCBIfam" id="TIGR01469">
    <property type="entry name" value="cobA_cysG_Cterm"/>
    <property type="match status" value="1"/>
</dbReference>
<dbReference type="RefSeq" id="WP_179585768.1">
    <property type="nucleotide sequence ID" value="NZ_JACBYR010000001.1"/>
</dbReference>
<accession>A0A7Y9LMW1</accession>
<evidence type="ECO:0000256" key="6">
    <source>
        <dbReference type="ARBA" id="ARBA00023244"/>
    </source>
</evidence>
<dbReference type="InterPro" id="IPR014776">
    <property type="entry name" value="4pyrrole_Mease_sub2"/>
</dbReference>
<sequence>MTSALITDLPVSALPATAVVSDALSFNPLPSSTFSSEPVRSVPCRGKVWLVGAGPGDPDLLTVRAVKTLAACTVWLVDDLVGPGVLELAAPGTRIVRVGKRGGCKSTPQPFILRLMLRYARQGETVARVKGGDAFIFGRGGEEWAWLAERGVQVEAVAGLTAGLAIGAQMGLPITHRQVARGVALVTAHTVDETGAGSQPYWKALAQSGLTIVCYMGMSDPGRLARMLMASGFRADLPVAVVQRATCADQRHLTTTVAHMAADIETHDMGSPAVIVLGDAVSHAMAMANDVLDRAPLAEARLMTAG</sequence>
<name>A0A7Y9LMW1_9BURK</name>
<reference evidence="9 10" key="1">
    <citation type="submission" date="2020-07" db="EMBL/GenBank/DDBJ databases">
        <title>Genomic Encyclopedia of Type Strains, Phase IV (KMG-V): Genome sequencing to study the core and pangenomes of soil and plant-associated prokaryotes.</title>
        <authorList>
            <person name="Whitman W."/>
        </authorList>
    </citation>
    <scope>NUCLEOTIDE SEQUENCE [LARGE SCALE GENOMIC DNA]</scope>
    <source>
        <strain evidence="9 10">SAS40</strain>
    </source>
</reference>
<keyword evidence="6" id="KW-0627">Porphyrin biosynthesis</keyword>
<comment type="pathway">
    <text evidence="7">Porphyrin-containing compound metabolism; siroheme biosynthesis; precorrin-2 from uroporphyrinogen III: step 1/1.</text>
</comment>
<dbReference type="UniPathway" id="UPA00262">
    <property type="reaction ID" value="UER00211"/>
</dbReference>
<dbReference type="SUPFAM" id="SSF53790">
    <property type="entry name" value="Tetrapyrrole methylase"/>
    <property type="match status" value="1"/>
</dbReference>
<dbReference type="FunFam" id="3.40.1010.10:FF:000001">
    <property type="entry name" value="Siroheme synthase"/>
    <property type="match status" value="1"/>
</dbReference>
<dbReference type="PROSITE" id="PS00839">
    <property type="entry name" value="SUMT_1"/>
    <property type="match status" value="1"/>
</dbReference>
<evidence type="ECO:0000256" key="5">
    <source>
        <dbReference type="ARBA" id="ARBA00022691"/>
    </source>
</evidence>
<dbReference type="InterPro" id="IPR000878">
    <property type="entry name" value="4pyrrol_Mease"/>
</dbReference>
<dbReference type="InterPro" id="IPR003043">
    <property type="entry name" value="Uropor_MeTrfase_CS"/>
</dbReference>
<evidence type="ECO:0000256" key="3">
    <source>
        <dbReference type="ARBA" id="ARBA00022603"/>
    </source>
</evidence>
<dbReference type="GO" id="GO:0004851">
    <property type="term" value="F:uroporphyrin-III C-methyltransferase activity"/>
    <property type="evidence" value="ECO:0007669"/>
    <property type="project" value="UniProtKB-EC"/>
</dbReference>
<evidence type="ECO:0000313" key="9">
    <source>
        <dbReference type="EMBL" id="NYE82680.1"/>
    </source>
</evidence>
<evidence type="ECO:0000256" key="4">
    <source>
        <dbReference type="ARBA" id="ARBA00022679"/>
    </source>
</evidence>
<keyword evidence="3 9" id="KW-0489">Methyltransferase</keyword>
<dbReference type="EC" id="2.1.1.107" evidence="2"/>
<dbReference type="InterPro" id="IPR050161">
    <property type="entry name" value="Siro_Cobalamin_biosynth"/>
</dbReference>
<gene>
    <name evidence="9" type="ORF">FHW18_001951</name>
</gene>
<dbReference type="InterPro" id="IPR035996">
    <property type="entry name" value="4pyrrol_Methylase_sf"/>
</dbReference>
<evidence type="ECO:0000256" key="2">
    <source>
        <dbReference type="ARBA" id="ARBA00012162"/>
    </source>
</evidence>
<evidence type="ECO:0000313" key="10">
    <source>
        <dbReference type="Proteomes" id="UP000542125"/>
    </source>
</evidence>
<dbReference type="EMBL" id="JACBYR010000001">
    <property type="protein sequence ID" value="NYE82680.1"/>
    <property type="molecule type" value="Genomic_DNA"/>
</dbReference>
<dbReference type="GO" id="GO:0019354">
    <property type="term" value="P:siroheme biosynthetic process"/>
    <property type="evidence" value="ECO:0007669"/>
    <property type="project" value="UniProtKB-UniPathway"/>
</dbReference>
<evidence type="ECO:0000259" key="8">
    <source>
        <dbReference type="Pfam" id="PF00590"/>
    </source>
</evidence>
<dbReference type="NCBIfam" id="NF004790">
    <property type="entry name" value="PRK06136.1"/>
    <property type="match status" value="1"/>
</dbReference>
<organism evidence="9 10">
    <name type="scientific">Pigmentiphaga litoralis</name>
    <dbReference type="NCBI Taxonomy" id="516702"/>
    <lineage>
        <taxon>Bacteria</taxon>
        <taxon>Pseudomonadati</taxon>
        <taxon>Pseudomonadota</taxon>
        <taxon>Betaproteobacteria</taxon>
        <taxon>Burkholderiales</taxon>
        <taxon>Alcaligenaceae</taxon>
        <taxon>Pigmentiphaga</taxon>
    </lineage>
</organism>
<dbReference type="PANTHER" id="PTHR45790:SF3">
    <property type="entry name" value="S-ADENOSYL-L-METHIONINE-DEPENDENT UROPORPHYRINOGEN III METHYLTRANSFERASE, CHLOROPLASTIC"/>
    <property type="match status" value="1"/>
</dbReference>
<dbReference type="Proteomes" id="UP000542125">
    <property type="component" value="Unassembled WGS sequence"/>
</dbReference>
<comment type="caution">
    <text evidence="9">The sequence shown here is derived from an EMBL/GenBank/DDBJ whole genome shotgun (WGS) entry which is preliminary data.</text>
</comment>
<comment type="similarity">
    <text evidence="1">Belongs to the precorrin methyltransferase family.</text>
</comment>